<dbReference type="EMBL" id="HBUE01032274">
    <property type="protein sequence ID" value="CAG6457096.1"/>
    <property type="molecule type" value="Transcribed_RNA"/>
</dbReference>
<protein>
    <submittedName>
        <fullName evidence="1">(northern house mosquito) hypothetical protein</fullName>
    </submittedName>
</protein>
<accession>A0A8D8AH47</accession>
<organism evidence="1">
    <name type="scientific">Culex pipiens</name>
    <name type="common">House mosquito</name>
    <dbReference type="NCBI Taxonomy" id="7175"/>
    <lineage>
        <taxon>Eukaryota</taxon>
        <taxon>Metazoa</taxon>
        <taxon>Ecdysozoa</taxon>
        <taxon>Arthropoda</taxon>
        <taxon>Hexapoda</taxon>
        <taxon>Insecta</taxon>
        <taxon>Pterygota</taxon>
        <taxon>Neoptera</taxon>
        <taxon>Endopterygota</taxon>
        <taxon>Diptera</taxon>
        <taxon>Nematocera</taxon>
        <taxon>Culicoidea</taxon>
        <taxon>Culicidae</taxon>
        <taxon>Culicinae</taxon>
        <taxon>Culicini</taxon>
        <taxon>Culex</taxon>
        <taxon>Culex</taxon>
    </lineage>
</organism>
<name>A0A8D8AH47_CULPI</name>
<reference evidence="1" key="1">
    <citation type="submission" date="2021-05" db="EMBL/GenBank/DDBJ databases">
        <authorList>
            <person name="Alioto T."/>
            <person name="Alioto T."/>
            <person name="Gomez Garrido J."/>
        </authorList>
    </citation>
    <scope>NUCLEOTIDE SEQUENCE</scope>
</reference>
<sequence>MCVCGCANGTGRSRQKRETKNRTFFPFRRAAVGEIFRSQILPRKPNARGSVPVHGTSGTSGAIGVSVFRPEAAPGGGGKSFSKFFASTSFFFGSSSCRRIRIESCREKSKKEFCKCEWDRAIRWQWAVRKRGRVQVCGLENMQEFCFLVLLWIFDVSHARVCDVGK</sequence>
<dbReference type="AlphaFoldDB" id="A0A8D8AH47"/>
<proteinExistence type="predicted"/>
<evidence type="ECO:0000313" key="1">
    <source>
        <dbReference type="EMBL" id="CAG6457096.1"/>
    </source>
</evidence>